<proteinExistence type="predicted"/>
<sequence>MQCLSEIREWSRSNPAHVPIIIKLETKEGRKPAVMDAYEPTEGAPFGDAAFARLHEEIYSVFGRDDLLLPSDLQGDYPSLNAAVRARGWPSLAASRGKVIFLLLDAEEKQREYLQFVEESEADMVLFPSLGPEEPHTAWLQRADPDAPDIAALVKQGFLIYTRADKHTTQARENDGRQRNRAIASGAQLIATDFPTPDRRYSDYSVAIGDGYVGCNGRYQAESCLSIDGVSK</sequence>
<gene>
    <name evidence="1" type="ORF">K3174_11470</name>
</gene>
<dbReference type="Gene3D" id="3.20.20.190">
    <property type="entry name" value="Phosphatidylinositol (PI) phosphodiesterase"/>
    <property type="match status" value="1"/>
</dbReference>
<dbReference type="SUPFAM" id="SSF51695">
    <property type="entry name" value="PLC-like phosphodiesterases"/>
    <property type="match status" value="1"/>
</dbReference>
<evidence type="ECO:0000313" key="1">
    <source>
        <dbReference type="EMBL" id="MBX7483151.1"/>
    </source>
</evidence>
<dbReference type="Pfam" id="PF16670">
    <property type="entry name" value="PI-PLC-C1"/>
    <property type="match status" value="1"/>
</dbReference>
<accession>A0ABS7JA31</accession>
<protein>
    <submittedName>
        <fullName evidence="1">Phosphatidylinositol-specific phospholipase C1-like protein</fullName>
    </submittedName>
</protein>
<dbReference type="EMBL" id="JAIGNO010000007">
    <property type="protein sequence ID" value="MBX7483151.1"/>
    <property type="molecule type" value="Genomic_DNA"/>
</dbReference>
<keyword evidence="2" id="KW-1185">Reference proteome</keyword>
<dbReference type="Proteomes" id="UP000755104">
    <property type="component" value="Unassembled WGS sequence"/>
</dbReference>
<dbReference type="InterPro" id="IPR017946">
    <property type="entry name" value="PLC-like_Pdiesterase_TIM-brl"/>
</dbReference>
<name>A0ABS7JA31_9SPHN</name>
<dbReference type="InterPro" id="IPR032075">
    <property type="entry name" value="PI-PLC-C1"/>
</dbReference>
<reference evidence="1 2" key="1">
    <citation type="submission" date="2021-08" db="EMBL/GenBank/DDBJ databases">
        <title>Comparative Genomics Analysis of the Genus Qipengyuania Reveals Extensive Genetic Diversity and Metabolic Versatility, Including the Description of Fifteen Novel Species.</title>
        <authorList>
            <person name="Liu Y."/>
        </authorList>
    </citation>
    <scope>NUCLEOTIDE SEQUENCE [LARGE SCALE GENOMIC DNA]</scope>
    <source>
        <strain evidence="1 2">6D47A</strain>
    </source>
</reference>
<evidence type="ECO:0000313" key="2">
    <source>
        <dbReference type="Proteomes" id="UP000755104"/>
    </source>
</evidence>
<organism evidence="1 2">
    <name type="scientific">Qipengyuania qiaonensis</name>
    <dbReference type="NCBI Taxonomy" id="2867240"/>
    <lineage>
        <taxon>Bacteria</taxon>
        <taxon>Pseudomonadati</taxon>
        <taxon>Pseudomonadota</taxon>
        <taxon>Alphaproteobacteria</taxon>
        <taxon>Sphingomonadales</taxon>
        <taxon>Erythrobacteraceae</taxon>
        <taxon>Qipengyuania</taxon>
    </lineage>
</organism>
<comment type="caution">
    <text evidence="1">The sequence shown here is derived from an EMBL/GenBank/DDBJ whole genome shotgun (WGS) entry which is preliminary data.</text>
</comment>